<dbReference type="Pfam" id="PF01180">
    <property type="entry name" value="DHO_dh"/>
    <property type="match status" value="1"/>
</dbReference>
<comment type="function">
    <text evidence="10">Involved in pyrimidine base degradation. Catalyzes physiologically the reduction of uracil to 5,6-dihydrouracil (DHU) by using NADH as a specific cosubstrate. It also catalyzes the reverse reaction and the reduction of thymine to 5,6-dihydrothymine (DHT).</text>
</comment>
<evidence type="ECO:0000256" key="6">
    <source>
        <dbReference type="ARBA" id="ARBA00030119"/>
    </source>
</evidence>
<dbReference type="AlphaFoldDB" id="A0A1H0RSS9"/>
<evidence type="ECO:0000313" key="15">
    <source>
        <dbReference type="Proteomes" id="UP000199073"/>
    </source>
</evidence>
<dbReference type="EMBL" id="FNJI01000016">
    <property type="protein sequence ID" value="SDP32409.1"/>
    <property type="molecule type" value="Genomic_DNA"/>
</dbReference>
<evidence type="ECO:0000256" key="3">
    <source>
        <dbReference type="ARBA" id="ARBA00023002"/>
    </source>
</evidence>
<accession>A0A1H0RSS9</accession>
<dbReference type="SUPFAM" id="SSF54862">
    <property type="entry name" value="4Fe-4S ferredoxins"/>
    <property type="match status" value="1"/>
</dbReference>
<dbReference type="PROSITE" id="PS00198">
    <property type="entry name" value="4FE4S_FER_1"/>
    <property type="match status" value="1"/>
</dbReference>
<evidence type="ECO:0000256" key="11">
    <source>
        <dbReference type="ARBA" id="ARBA00049714"/>
    </source>
</evidence>
<dbReference type="InterPro" id="IPR013785">
    <property type="entry name" value="Aldolase_TIM"/>
</dbReference>
<dbReference type="Pfam" id="PF14697">
    <property type="entry name" value="Fer4_21"/>
    <property type="match status" value="1"/>
</dbReference>
<evidence type="ECO:0000256" key="5">
    <source>
        <dbReference type="ARBA" id="ARBA00023014"/>
    </source>
</evidence>
<keyword evidence="5" id="KW-0411">Iron-sulfur</keyword>
<feature type="domain" description="4Fe-4S ferredoxin-type" evidence="13">
    <location>
        <begin position="367"/>
        <end position="397"/>
    </location>
</feature>
<keyword evidence="4" id="KW-0408">Iron</keyword>
<dbReference type="SUPFAM" id="SSF51395">
    <property type="entry name" value="FMN-linked oxidoreductases"/>
    <property type="match status" value="1"/>
</dbReference>
<evidence type="ECO:0000256" key="8">
    <source>
        <dbReference type="ARBA" id="ARBA00047685"/>
    </source>
</evidence>
<dbReference type="PROSITE" id="PS51379">
    <property type="entry name" value="4FE4S_FER_2"/>
    <property type="match status" value="2"/>
</dbReference>
<evidence type="ECO:0000259" key="13">
    <source>
        <dbReference type="PROSITE" id="PS51379"/>
    </source>
</evidence>
<evidence type="ECO:0000256" key="2">
    <source>
        <dbReference type="ARBA" id="ARBA00022723"/>
    </source>
</evidence>
<evidence type="ECO:0000256" key="12">
    <source>
        <dbReference type="ARBA" id="ARBA00049728"/>
    </source>
</evidence>
<feature type="domain" description="4Fe-4S ferredoxin-type" evidence="13">
    <location>
        <begin position="338"/>
        <end position="366"/>
    </location>
</feature>
<dbReference type="PANTHER" id="PTHR43073:SF2">
    <property type="entry name" value="DIHYDROPYRIMIDINE DEHYDROGENASE [NADP(+)]"/>
    <property type="match status" value="1"/>
</dbReference>
<dbReference type="Gene3D" id="3.30.70.20">
    <property type="match status" value="1"/>
</dbReference>
<dbReference type="GO" id="GO:0006212">
    <property type="term" value="P:uracil catabolic process"/>
    <property type="evidence" value="ECO:0007669"/>
    <property type="project" value="TreeGrafter"/>
</dbReference>
<comment type="similarity">
    <text evidence="1">Belongs to the dihydropyrimidine dehydrogenase family.</text>
</comment>
<evidence type="ECO:0000256" key="9">
    <source>
        <dbReference type="ARBA" id="ARBA00048792"/>
    </source>
</evidence>
<proteinExistence type="inferred from homology"/>
<dbReference type="GO" id="GO:0005737">
    <property type="term" value="C:cytoplasm"/>
    <property type="evidence" value="ECO:0007669"/>
    <property type="project" value="InterPro"/>
</dbReference>
<evidence type="ECO:0000313" key="14">
    <source>
        <dbReference type="EMBL" id="SDP32409.1"/>
    </source>
</evidence>
<dbReference type="GO" id="GO:0002058">
    <property type="term" value="F:uracil binding"/>
    <property type="evidence" value="ECO:0007669"/>
    <property type="project" value="TreeGrafter"/>
</dbReference>
<dbReference type="GO" id="GO:0006210">
    <property type="term" value="P:thymine catabolic process"/>
    <property type="evidence" value="ECO:0007669"/>
    <property type="project" value="TreeGrafter"/>
</dbReference>
<name>A0A1H0RSS9_9BACT</name>
<evidence type="ECO:0000256" key="4">
    <source>
        <dbReference type="ARBA" id="ARBA00023004"/>
    </source>
</evidence>
<dbReference type="GO" id="GO:0050661">
    <property type="term" value="F:NADP binding"/>
    <property type="evidence" value="ECO:0007669"/>
    <property type="project" value="TreeGrafter"/>
</dbReference>
<dbReference type="InterPro" id="IPR005720">
    <property type="entry name" value="Dihydroorotate_DH_cat"/>
</dbReference>
<comment type="catalytic activity">
    <reaction evidence="8">
        <text>5,6-dihydrothymine + NAD(+) = thymine + NADH + H(+)</text>
        <dbReference type="Rhea" id="RHEA:28791"/>
        <dbReference type="ChEBI" id="CHEBI:15378"/>
        <dbReference type="ChEBI" id="CHEBI:17821"/>
        <dbReference type="ChEBI" id="CHEBI:27468"/>
        <dbReference type="ChEBI" id="CHEBI:57540"/>
        <dbReference type="ChEBI" id="CHEBI:57945"/>
        <dbReference type="EC" id="1.3.1.1"/>
    </reaction>
</comment>
<keyword evidence="3" id="KW-0560">Oxidoreductase</keyword>
<dbReference type="Gene3D" id="3.20.20.70">
    <property type="entry name" value="Aldolase class I"/>
    <property type="match status" value="1"/>
</dbReference>
<evidence type="ECO:0000256" key="1">
    <source>
        <dbReference type="ARBA" id="ARBA00010804"/>
    </source>
</evidence>
<sequence length="397" mass="43548">MANTRVTFCGVDFKNPLAAASAEPTLNAANMKKCIDAGAGAVIAKTMTDSPAMRELTQRAKWRFLNDRHEVCHGKVPRSFSLYSRSGLALEQPEDFMKEIRETVDYAAQNDAVVIGSVASTDIDGWVTLGKQMEDGGVPLIELNFGCPHPKLMPGVRTGMNVGQDFDYGCEITQKVADALSVPVIVKVTPQVTDLVLFSDMLHKAGAKAVTLTNRFIGFVPDIETGKPQIYGKAGVGGPWTKPLTLRWINEVRTALGDKLDITGTNGAYDWRDIVMFIMSGAHIVQMCSAVMCYGYEWLEKQVRGLEEFMDRKGYETIDQMLGIATDSCMEYADMPHEKATVDSELCKNCGMCLKACFSEAMQQGDETVYVREENCVGCGGCYSVCPVKKTITMVRA</sequence>
<reference evidence="14 15" key="1">
    <citation type="submission" date="2016-10" db="EMBL/GenBank/DDBJ databases">
        <authorList>
            <person name="de Groot N.N."/>
        </authorList>
    </citation>
    <scope>NUCLEOTIDE SEQUENCE [LARGE SCALE GENOMIC DNA]</scope>
    <source>
        <strain evidence="14 15">DSM 12130</strain>
    </source>
</reference>
<comment type="catalytic activity">
    <reaction evidence="9">
        <text>5,6-dihydrouracil + NAD(+) = uracil + NADH + H(+)</text>
        <dbReference type="Rhea" id="RHEA:20189"/>
        <dbReference type="ChEBI" id="CHEBI:15378"/>
        <dbReference type="ChEBI" id="CHEBI:15901"/>
        <dbReference type="ChEBI" id="CHEBI:17568"/>
        <dbReference type="ChEBI" id="CHEBI:57540"/>
        <dbReference type="ChEBI" id="CHEBI:57945"/>
        <dbReference type="EC" id="1.3.1.1"/>
    </reaction>
</comment>
<dbReference type="GO" id="GO:0051536">
    <property type="term" value="F:iron-sulfur cluster binding"/>
    <property type="evidence" value="ECO:0007669"/>
    <property type="project" value="UniProtKB-KW"/>
</dbReference>
<comment type="subunit">
    <text evidence="11">Heterotetramer of 2 PreA and 2 PreT subunits.</text>
</comment>
<dbReference type="Proteomes" id="UP000199073">
    <property type="component" value="Unassembled WGS sequence"/>
</dbReference>
<dbReference type="EC" id="1.3.1.1" evidence="12"/>
<gene>
    <name evidence="14" type="ORF">SAMN05660330_02405</name>
</gene>
<evidence type="ECO:0000256" key="7">
    <source>
        <dbReference type="ARBA" id="ARBA00032722"/>
    </source>
</evidence>
<keyword evidence="2" id="KW-0479">Metal-binding</keyword>
<keyword evidence="15" id="KW-1185">Reference proteome</keyword>
<dbReference type="GO" id="GO:0004159">
    <property type="term" value="F:dihydropyrimidine dehydrogenase (NAD+) activity"/>
    <property type="evidence" value="ECO:0007669"/>
    <property type="project" value="UniProtKB-EC"/>
</dbReference>
<dbReference type="STRING" id="91360.SAMN05660330_02405"/>
<protein>
    <recommendedName>
        <fullName evidence="12">dihydrouracil dehydrogenase (NAD(+))</fullName>
        <ecNumber evidence="12">1.3.1.1</ecNumber>
    </recommendedName>
    <alternativeName>
        <fullName evidence="7">Dihydrothymine dehydrogenase</fullName>
    </alternativeName>
    <alternativeName>
        <fullName evidence="6">Dihydrouracil dehydrogenase</fullName>
    </alternativeName>
</protein>
<dbReference type="RefSeq" id="WP_092223128.1">
    <property type="nucleotide sequence ID" value="NZ_FNJI01000016.1"/>
</dbReference>
<dbReference type="InterPro" id="IPR017900">
    <property type="entry name" value="4Fe4S_Fe_S_CS"/>
</dbReference>
<organism evidence="14 15">
    <name type="scientific">Desulforhopalus singaporensis</name>
    <dbReference type="NCBI Taxonomy" id="91360"/>
    <lineage>
        <taxon>Bacteria</taxon>
        <taxon>Pseudomonadati</taxon>
        <taxon>Thermodesulfobacteriota</taxon>
        <taxon>Desulfobulbia</taxon>
        <taxon>Desulfobulbales</taxon>
        <taxon>Desulfocapsaceae</taxon>
        <taxon>Desulforhopalus</taxon>
    </lineage>
</organism>
<dbReference type="PANTHER" id="PTHR43073">
    <property type="entry name" value="DIHYDROPYRIMIDINE DEHYDROGENASE [NADP(+)]"/>
    <property type="match status" value="1"/>
</dbReference>
<evidence type="ECO:0000256" key="10">
    <source>
        <dbReference type="ARBA" id="ARBA00049578"/>
    </source>
</evidence>
<dbReference type="InterPro" id="IPR017896">
    <property type="entry name" value="4Fe4S_Fe-S-bd"/>
</dbReference>
<dbReference type="GO" id="GO:0046872">
    <property type="term" value="F:metal ion binding"/>
    <property type="evidence" value="ECO:0007669"/>
    <property type="project" value="UniProtKB-KW"/>
</dbReference>
<dbReference type="OrthoDB" id="9794954at2"/>